<comment type="pathway">
    <text evidence="1 7">Carbohydrate degradation; pentose phosphate pathway; D-ribulose 5-phosphate from D-glucose 6-phosphate (oxidative stage): step 1/3.</text>
</comment>
<feature type="domain" description="Glucose-6-phosphate dehydrogenase NAD-binding" evidence="8">
    <location>
        <begin position="23"/>
        <end position="201"/>
    </location>
</feature>
<feature type="binding site" evidence="7">
    <location>
        <position position="162"/>
    </location>
    <ligand>
        <name>NADP(+)</name>
        <dbReference type="ChEBI" id="CHEBI:58349"/>
    </ligand>
</feature>
<evidence type="ECO:0000256" key="3">
    <source>
        <dbReference type="ARBA" id="ARBA00022526"/>
    </source>
</evidence>
<comment type="similarity">
    <text evidence="2 7">Belongs to the glucose-6-phosphate dehydrogenase family.</text>
</comment>
<dbReference type="Pfam" id="PF00479">
    <property type="entry name" value="G6PD_N"/>
    <property type="match status" value="1"/>
</dbReference>
<keyword evidence="6 7" id="KW-0119">Carbohydrate metabolism</keyword>
<dbReference type="PIRSF" id="PIRSF000110">
    <property type="entry name" value="G6PD"/>
    <property type="match status" value="1"/>
</dbReference>
<dbReference type="GO" id="GO:0009051">
    <property type="term" value="P:pentose-phosphate shunt, oxidative branch"/>
    <property type="evidence" value="ECO:0007669"/>
    <property type="project" value="TreeGrafter"/>
</dbReference>
<dbReference type="PROSITE" id="PS00069">
    <property type="entry name" value="G6P_DEHYDROGENASE"/>
    <property type="match status" value="1"/>
</dbReference>
<evidence type="ECO:0000256" key="6">
    <source>
        <dbReference type="ARBA" id="ARBA00023277"/>
    </source>
</evidence>
<feature type="binding site" evidence="7">
    <location>
        <position position="196"/>
    </location>
    <ligand>
        <name>substrate</name>
    </ligand>
</feature>
<dbReference type="PANTHER" id="PTHR23429:SF0">
    <property type="entry name" value="GLUCOSE-6-PHOSPHATE 1-DEHYDROGENASE"/>
    <property type="match status" value="1"/>
</dbReference>
<dbReference type="PRINTS" id="PR00079">
    <property type="entry name" value="G6PDHDRGNASE"/>
</dbReference>
<dbReference type="GO" id="GO:0006006">
    <property type="term" value="P:glucose metabolic process"/>
    <property type="evidence" value="ECO:0007669"/>
    <property type="project" value="UniProtKB-KW"/>
</dbReference>
<dbReference type="GO" id="GO:0005829">
    <property type="term" value="C:cytosol"/>
    <property type="evidence" value="ECO:0007669"/>
    <property type="project" value="TreeGrafter"/>
</dbReference>
<feature type="binding site" evidence="7">
    <location>
        <position position="249"/>
    </location>
    <ligand>
        <name>substrate</name>
    </ligand>
</feature>
<dbReference type="InterPro" id="IPR019796">
    <property type="entry name" value="G6P_DH_AS"/>
</dbReference>
<dbReference type="GO" id="GO:0050661">
    <property type="term" value="F:NADP binding"/>
    <property type="evidence" value="ECO:0007669"/>
    <property type="project" value="UniProtKB-UniRule"/>
</dbReference>
<gene>
    <name evidence="7" type="primary">zwf</name>
    <name evidence="10" type="ORF">AVDCRST_MAG50-2835</name>
</gene>
<feature type="binding site" evidence="7">
    <location>
        <position position="60"/>
    </location>
    <ligand>
        <name>NADP(+)</name>
        <dbReference type="ChEBI" id="CHEBI:58349"/>
    </ligand>
</feature>
<dbReference type="InterPro" id="IPR022674">
    <property type="entry name" value="G6P_DH_NAD-bd"/>
</dbReference>
<comment type="catalytic activity">
    <reaction evidence="7">
        <text>D-glucose 6-phosphate + NADP(+) = 6-phospho-D-glucono-1,5-lactone + NADPH + H(+)</text>
        <dbReference type="Rhea" id="RHEA:15841"/>
        <dbReference type="ChEBI" id="CHEBI:15378"/>
        <dbReference type="ChEBI" id="CHEBI:57783"/>
        <dbReference type="ChEBI" id="CHEBI:57955"/>
        <dbReference type="ChEBI" id="CHEBI:58349"/>
        <dbReference type="ChEBI" id="CHEBI:61548"/>
        <dbReference type="EC" id="1.1.1.49"/>
    </reaction>
</comment>
<dbReference type="UniPathway" id="UPA00115">
    <property type="reaction ID" value="UER00408"/>
</dbReference>
<dbReference type="InterPro" id="IPR036291">
    <property type="entry name" value="NAD(P)-bd_dom_sf"/>
</dbReference>
<dbReference type="EMBL" id="CADCTF010000132">
    <property type="protein sequence ID" value="CAA9262371.1"/>
    <property type="molecule type" value="Genomic_DNA"/>
</dbReference>
<evidence type="ECO:0000259" key="9">
    <source>
        <dbReference type="Pfam" id="PF02781"/>
    </source>
</evidence>
<dbReference type="HAMAP" id="MF_00966">
    <property type="entry name" value="G6PD"/>
    <property type="match status" value="1"/>
</dbReference>
<evidence type="ECO:0000256" key="1">
    <source>
        <dbReference type="ARBA" id="ARBA00004937"/>
    </source>
</evidence>
<keyword evidence="3 7" id="KW-0313">Glucose metabolism</keyword>
<evidence type="ECO:0000259" key="8">
    <source>
        <dbReference type="Pfam" id="PF00479"/>
    </source>
</evidence>
<keyword evidence="5 7" id="KW-0560">Oxidoreductase</keyword>
<reference evidence="10" key="1">
    <citation type="submission" date="2020-02" db="EMBL/GenBank/DDBJ databases">
        <authorList>
            <person name="Meier V. D."/>
        </authorList>
    </citation>
    <scope>NUCLEOTIDE SEQUENCE</scope>
    <source>
        <strain evidence="10">AVDCRST_MAG50</strain>
    </source>
</reference>
<keyword evidence="4 7" id="KW-0521">NADP</keyword>
<dbReference type="EC" id="1.1.1.49" evidence="7"/>
<dbReference type="Pfam" id="PF02781">
    <property type="entry name" value="G6PD_C"/>
    <property type="match status" value="1"/>
</dbReference>
<evidence type="ECO:0000256" key="4">
    <source>
        <dbReference type="ARBA" id="ARBA00022857"/>
    </source>
</evidence>
<dbReference type="InterPro" id="IPR022675">
    <property type="entry name" value="G6P_DH_C"/>
</dbReference>
<accession>A0A6J4IUK4</accession>
<dbReference type="NCBIfam" id="TIGR00871">
    <property type="entry name" value="zwf"/>
    <property type="match status" value="1"/>
</dbReference>
<feature type="binding site" evidence="7">
    <location>
        <position position="192"/>
    </location>
    <ligand>
        <name>substrate</name>
    </ligand>
</feature>
<name>A0A6J4IUK4_9ACTN</name>
<organism evidence="10">
    <name type="scientific">uncultured Acidimicrobiales bacterium</name>
    <dbReference type="NCBI Taxonomy" id="310071"/>
    <lineage>
        <taxon>Bacteria</taxon>
        <taxon>Bacillati</taxon>
        <taxon>Actinomycetota</taxon>
        <taxon>Acidimicrobiia</taxon>
        <taxon>Acidimicrobiales</taxon>
        <taxon>environmental samples</taxon>
    </lineage>
</organism>
<dbReference type="InterPro" id="IPR001282">
    <property type="entry name" value="G6P_DH"/>
</dbReference>
<proteinExistence type="inferred from homology"/>
<comment type="function">
    <text evidence="7">Catalyzes the oxidation of glucose 6-phosphate to 6-phosphogluconolactone.</text>
</comment>
<feature type="domain" description="Glucose-6-phosphate dehydrogenase C-terminal" evidence="9">
    <location>
        <begin position="203"/>
        <end position="501"/>
    </location>
</feature>
<evidence type="ECO:0000313" key="10">
    <source>
        <dbReference type="EMBL" id="CAA9262371.1"/>
    </source>
</evidence>
<dbReference type="AlphaFoldDB" id="A0A6J4IUK4"/>
<dbReference type="SUPFAM" id="SSF51735">
    <property type="entry name" value="NAD(P)-binding Rossmann-fold domains"/>
    <property type="match status" value="1"/>
</dbReference>
<dbReference type="PANTHER" id="PTHR23429">
    <property type="entry name" value="GLUCOSE-6-PHOSPHATE 1-DEHYDROGENASE G6PD"/>
    <property type="match status" value="1"/>
</dbReference>
<sequence>MEPDNPLAAGLAGDRHAPPCVLVVFGASGDLTSRKLMPAVEQLAQRRLLSTSFAVVGVARTEWSDDDFRARMREAVKDAGPEWEHLTSRFRYVAGDYADSATFDTLATVLDELDAELGTAGSRVFYLATVPGVFAGVAKALGDGGLASPGADGGFARLVIEKPFGHDLESARQLDVDLHAVFAEEQIYRIDHYLGKETVQNLLALRFANAIFEPIWNRNYVDHVQITVAESVGVGHRGGFYETAGALRDIVQNHVMQVLALTAMEPPVTIDAQGIRDEKVKALRAIDVLTPDEVADHVVRGQYDAGWVEGEEVVGYRDEEGISDSSVTDTYVAMRLRVDNWRWAGVPFYVRTGKRLPKRLTEVAMQFREVPHLPFPAGLAQGLGANALVLRIQPDEGITLRFGAKVPGQAFEVRSVSMDFSYGAAFLEESPEAYERLLLDAMIGDPTLFIRSDEVEQAWKVCEPILAAFSDPSYPVARYEAGTWGPSAAEDLLERDGRKWRRP</sequence>
<protein>
    <recommendedName>
        <fullName evidence="7">Glucose-6-phosphate 1-dehydrogenase</fullName>
        <shortName evidence="7">G6PD</shortName>
        <ecNumber evidence="7">1.1.1.49</ecNumber>
    </recommendedName>
</protein>
<dbReference type="GO" id="GO:0004345">
    <property type="term" value="F:glucose-6-phosphate dehydrogenase activity"/>
    <property type="evidence" value="ECO:0007669"/>
    <property type="project" value="UniProtKB-UniRule"/>
</dbReference>
<feature type="binding site" evidence="7">
    <location>
        <position position="230"/>
    </location>
    <ligand>
        <name>substrate</name>
    </ligand>
</feature>
<dbReference type="Gene3D" id="3.40.50.720">
    <property type="entry name" value="NAD(P)-binding Rossmann-like Domain"/>
    <property type="match status" value="1"/>
</dbReference>
<feature type="active site" description="Proton acceptor" evidence="7">
    <location>
        <position position="254"/>
    </location>
</feature>
<feature type="binding site" evidence="7">
    <location>
        <position position="354"/>
    </location>
    <ligand>
        <name>substrate</name>
    </ligand>
</feature>
<dbReference type="Gene3D" id="3.30.360.10">
    <property type="entry name" value="Dihydrodipicolinate Reductase, domain 2"/>
    <property type="match status" value="1"/>
</dbReference>
<evidence type="ECO:0000256" key="5">
    <source>
        <dbReference type="ARBA" id="ARBA00023002"/>
    </source>
</evidence>
<evidence type="ECO:0000256" key="7">
    <source>
        <dbReference type="HAMAP-Rule" id="MF_00966"/>
    </source>
</evidence>
<evidence type="ECO:0000256" key="2">
    <source>
        <dbReference type="ARBA" id="ARBA00009975"/>
    </source>
</evidence>
<dbReference type="SUPFAM" id="SSF55347">
    <property type="entry name" value="Glyceraldehyde-3-phosphate dehydrogenase-like, C-terminal domain"/>
    <property type="match status" value="1"/>
</dbReference>
<comment type="caution">
    <text evidence="7">Lacks conserved residue(s) required for the propagation of feature annotation.</text>
</comment>
<dbReference type="NCBIfam" id="NF009492">
    <property type="entry name" value="PRK12853.1-3"/>
    <property type="match status" value="1"/>
</dbReference>